<dbReference type="KEGG" id="nsh:GXM_00804"/>
<accession>A0A5P8VSN6</accession>
<gene>
    <name evidence="1" type="ORF">GXM_00804</name>
</gene>
<dbReference type="Proteomes" id="UP000326678">
    <property type="component" value="Chromosome Gxm1"/>
</dbReference>
<organism evidence="1 2">
    <name type="scientific">Nostoc sphaeroides CCNUC1</name>
    <dbReference type="NCBI Taxonomy" id="2653204"/>
    <lineage>
        <taxon>Bacteria</taxon>
        <taxon>Bacillati</taxon>
        <taxon>Cyanobacteriota</taxon>
        <taxon>Cyanophyceae</taxon>
        <taxon>Nostocales</taxon>
        <taxon>Nostocaceae</taxon>
        <taxon>Nostoc</taxon>
    </lineage>
</organism>
<keyword evidence="2" id="KW-1185">Reference proteome</keyword>
<dbReference type="AlphaFoldDB" id="A0A5P8VSN6"/>
<reference evidence="1 2" key="1">
    <citation type="submission" date="2019-10" db="EMBL/GenBank/DDBJ databases">
        <title>Genomic and transcriptomic insights into the perfect genentic adaptation of a filamentous nitrogen-fixing cyanobacterium to rice fields.</title>
        <authorList>
            <person name="Chen Z."/>
        </authorList>
    </citation>
    <scope>NUCLEOTIDE SEQUENCE [LARGE SCALE GENOMIC DNA]</scope>
    <source>
        <strain evidence="1">CCNUC1</strain>
    </source>
</reference>
<dbReference type="EMBL" id="CP045226">
    <property type="protein sequence ID" value="QFS43331.1"/>
    <property type="molecule type" value="Genomic_DNA"/>
</dbReference>
<proteinExistence type="predicted"/>
<name>A0A5P8VSN6_9NOSO</name>
<protein>
    <submittedName>
        <fullName evidence="1">Uncharacterized protein</fullName>
    </submittedName>
</protein>
<evidence type="ECO:0000313" key="1">
    <source>
        <dbReference type="EMBL" id="QFS43331.1"/>
    </source>
</evidence>
<evidence type="ECO:0000313" key="2">
    <source>
        <dbReference type="Proteomes" id="UP000326678"/>
    </source>
</evidence>
<sequence length="42" mass="5062">MTWKERRQYPLYNGFGRREGGDNSVKFEEFFGLKERSLCLCL</sequence>